<sequence>MAKKSTAQTFADDVQKAPLVVADFWAEWCAPCKMMEPVLQQLEQAFQPEIAAGQIKFLKVDVEHNQELALKQNIMNIPALLIFKHGLAKEKVTGYRKYSDMQAYLKQKLTEI</sequence>
<dbReference type="InterPro" id="IPR005746">
    <property type="entry name" value="Thioredoxin"/>
</dbReference>
<name>A0ABY1A8R5_9LACO</name>
<dbReference type="PANTHER" id="PTHR45663">
    <property type="entry name" value="GEO12009P1"/>
    <property type="match status" value="1"/>
</dbReference>
<keyword evidence="3" id="KW-0813">Transport</keyword>
<proteinExistence type="inferred from homology"/>
<dbReference type="PROSITE" id="PS00194">
    <property type="entry name" value="THIOREDOXIN_1"/>
    <property type="match status" value="1"/>
</dbReference>
<dbReference type="EMBL" id="FOCC01000001">
    <property type="protein sequence ID" value="SEM30132.1"/>
    <property type="molecule type" value="Genomic_DNA"/>
</dbReference>
<evidence type="ECO:0000256" key="7">
    <source>
        <dbReference type="PIRNR" id="PIRNR000077"/>
    </source>
</evidence>
<evidence type="ECO:0000256" key="4">
    <source>
        <dbReference type="ARBA" id="ARBA00022982"/>
    </source>
</evidence>
<comment type="similarity">
    <text evidence="1 7">Belongs to the thioredoxin family.</text>
</comment>
<dbReference type="InterPro" id="IPR017937">
    <property type="entry name" value="Thioredoxin_CS"/>
</dbReference>
<evidence type="ECO:0000256" key="5">
    <source>
        <dbReference type="ARBA" id="ARBA00023157"/>
    </source>
</evidence>
<accession>A0ABY1A8R5</accession>
<evidence type="ECO:0000259" key="8">
    <source>
        <dbReference type="PROSITE" id="PS51352"/>
    </source>
</evidence>
<evidence type="ECO:0000313" key="9">
    <source>
        <dbReference type="EMBL" id="SEM30132.1"/>
    </source>
</evidence>
<feature type="domain" description="Thioredoxin" evidence="8">
    <location>
        <begin position="1"/>
        <end position="110"/>
    </location>
</feature>
<dbReference type="PROSITE" id="PS51352">
    <property type="entry name" value="THIOREDOXIN_2"/>
    <property type="match status" value="1"/>
</dbReference>
<dbReference type="PIRSF" id="PIRSF000077">
    <property type="entry name" value="Thioredoxin"/>
    <property type="match status" value="1"/>
</dbReference>
<comment type="caution">
    <text evidence="9">The sequence shown here is derived from an EMBL/GenBank/DDBJ whole genome shotgun (WGS) entry which is preliminary data.</text>
</comment>
<evidence type="ECO:0000313" key="10">
    <source>
        <dbReference type="Proteomes" id="UP000182089"/>
    </source>
</evidence>
<keyword evidence="5" id="KW-1015">Disulfide bond</keyword>
<dbReference type="Pfam" id="PF00085">
    <property type="entry name" value="Thioredoxin"/>
    <property type="match status" value="1"/>
</dbReference>
<dbReference type="PANTHER" id="PTHR45663:SF11">
    <property type="entry name" value="GEO12009P1"/>
    <property type="match status" value="1"/>
</dbReference>
<dbReference type="InterPro" id="IPR013766">
    <property type="entry name" value="Thioredoxin_domain"/>
</dbReference>
<reference evidence="9 10" key="1">
    <citation type="submission" date="2016-10" db="EMBL/GenBank/DDBJ databases">
        <authorList>
            <person name="Varghese N."/>
            <person name="Submissions S."/>
        </authorList>
    </citation>
    <scope>NUCLEOTIDE SEQUENCE [LARGE SCALE GENOMIC DNA]</scope>
    <source>
        <strain evidence="9 10">WC1T17</strain>
    </source>
</reference>
<dbReference type="SUPFAM" id="SSF52833">
    <property type="entry name" value="Thioredoxin-like"/>
    <property type="match status" value="1"/>
</dbReference>
<dbReference type="Gene3D" id="3.40.30.10">
    <property type="entry name" value="Glutaredoxin"/>
    <property type="match status" value="1"/>
</dbReference>
<dbReference type="Proteomes" id="UP000182089">
    <property type="component" value="Unassembled WGS sequence"/>
</dbReference>
<protein>
    <recommendedName>
        <fullName evidence="2 7">Thioredoxin</fullName>
    </recommendedName>
</protein>
<evidence type="ECO:0000256" key="1">
    <source>
        <dbReference type="ARBA" id="ARBA00008987"/>
    </source>
</evidence>
<evidence type="ECO:0000256" key="2">
    <source>
        <dbReference type="ARBA" id="ARBA00020570"/>
    </source>
</evidence>
<dbReference type="PRINTS" id="PR00421">
    <property type="entry name" value="THIOREDOXIN"/>
</dbReference>
<evidence type="ECO:0000256" key="3">
    <source>
        <dbReference type="ARBA" id="ARBA00022448"/>
    </source>
</evidence>
<gene>
    <name evidence="9" type="ORF">SAMN05216431_1019</name>
</gene>
<dbReference type="CDD" id="cd02947">
    <property type="entry name" value="TRX_family"/>
    <property type="match status" value="1"/>
</dbReference>
<evidence type="ECO:0000256" key="6">
    <source>
        <dbReference type="ARBA" id="ARBA00023284"/>
    </source>
</evidence>
<organism evidence="9 10">
    <name type="scientific">Ligilactobacillus ruminis</name>
    <dbReference type="NCBI Taxonomy" id="1623"/>
    <lineage>
        <taxon>Bacteria</taxon>
        <taxon>Bacillati</taxon>
        <taxon>Bacillota</taxon>
        <taxon>Bacilli</taxon>
        <taxon>Lactobacillales</taxon>
        <taxon>Lactobacillaceae</taxon>
        <taxon>Ligilactobacillus</taxon>
    </lineage>
</organism>
<keyword evidence="6" id="KW-0676">Redox-active center</keyword>
<keyword evidence="4" id="KW-0249">Electron transport</keyword>
<dbReference type="InterPro" id="IPR036249">
    <property type="entry name" value="Thioredoxin-like_sf"/>
</dbReference>